<dbReference type="Proteomes" id="UP000824128">
    <property type="component" value="Unassembled WGS sequence"/>
</dbReference>
<gene>
    <name evidence="2" type="ORF">IAD24_01325</name>
</gene>
<feature type="signal peptide" evidence="1">
    <location>
        <begin position="1"/>
        <end position="24"/>
    </location>
</feature>
<protein>
    <submittedName>
        <fullName evidence="2">Uncharacterized protein</fullName>
    </submittedName>
</protein>
<name>A0A9D1ST34_9FIRM</name>
<dbReference type="PROSITE" id="PS51257">
    <property type="entry name" value="PROKAR_LIPOPROTEIN"/>
    <property type="match status" value="1"/>
</dbReference>
<comment type="caution">
    <text evidence="2">The sequence shown here is derived from an EMBL/GenBank/DDBJ whole genome shotgun (WGS) entry which is preliminary data.</text>
</comment>
<sequence>MKIKKAMSCLLAAALLAACQPTPAEEIIVNRGDGALEEAIAATAVPSEQPLLPVDEVGERVERWTDELHIRGLTCTIDADIVLPDKQIFPVYRVRQRTLDEKAVTEALAPLLAGATGACETTRTREDVLLDLMLARKGSYAVYNGVGVWEPYDGQEEDIARLEEELKNTPEETFGPVPETVPLNTPYTYALPDGGRIRVRVSQDGLYATAYGAYSGVQPESWVMAGEAYPGEPKGTTLQNVKLTRAEAEAAAETFLEQAGLTWLGLAGAEKARVLQGMTYETLSEGWQLTYARSDGGCIPVYYENQQSGILYRPAEDYAPRWFPEFARIYVDENGVQSFEWRNPLEIVETMNENVLLLEFDEIREQITQAIEHGYAYMSELMGGGENTVTVDRILLTNVLVPMRDTVEYQMLVPAWVVFYEEDLGLGEPLRDFIAVNAVDGSLVDLQVTPEMM</sequence>
<evidence type="ECO:0000313" key="2">
    <source>
        <dbReference type="EMBL" id="HIU93776.1"/>
    </source>
</evidence>
<feature type="chain" id="PRO_5039456489" evidence="1">
    <location>
        <begin position="25"/>
        <end position="453"/>
    </location>
</feature>
<evidence type="ECO:0000313" key="3">
    <source>
        <dbReference type="Proteomes" id="UP000824128"/>
    </source>
</evidence>
<organism evidence="2 3">
    <name type="scientific">Candidatus Aphodomorpha intestinavium</name>
    <dbReference type="NCBI Taxonomy" id="2840672"/>
    <lineage>
        <taxon>Bacteria</taxon>
        <taxon>Bacillati</taxon>
        <taxon>Bacillota</taxon>
        <taxon>Clostridia</taxon>
        <taxon>Eubacteriales</taxon>
        <taxon>Candidatus Aphodomorpha</taxon>
    </lineage>
</organism>
<proteinExistence type="predicted"/>
<reference evidence="2" key="2">
    <citation type="journal article" date="2021" name="PeerJ">
        <title>Extensive microbial diversity within the chicken gut microbiome revealed by metagenomics and culture.</title>
        <authorList>
            <person name="Gilroy R."/>
            <person name="Ravi A."/>
            <person name="Getino M."/>
            <person name="Pursley I."/>
            <person name="Horton D.L."/>
            <person name="Alikhan N.F."/>
            <person name="Baker D."/>
            <person name="Gharbi K."/>
            <person name="Hall N."/>
            <person name="Watson M."/>
            <person name="Adriaenssens E.M."/>
            <person name="Foster-Nyarko E."/>
            <person name="Jarju S."/>
            <person name="Secka A."/>
            <person name="Antonio M."/>
            <person name="Oren A."/>
            <person name="Chaudhuri R.R."/>
            <person name="La Ragione R."/>
            <person name="Hildebrand F."/>
            <person name="Pallen M.J."/>
        </authorList>
    </citation>
    <scope>NUCLEOTIDE SEQUENCE</scope>
    <source>
        <strain evidence="2">ChiGjej2B2-16831</strain>
    </source>
</reference>
<accession>A0A9D1ST34</accession>
<reference evidence="2" key="1">
    <citation type="submission" date="2020-10" db="EMBL/GenBank/DDBJ databases">
        <authorList>
            <person name="Gilroy R."/>
        </authorList>
    </citation>
    <scope>NUCLEOTIDE SEQUENCE</scope>
    <source>
        <strain evidence="2">ChiGjej2B2-16831</strain>
    </source>
</reference>
<dbReference type="AlphaFoldDB" id="A0A9D1ST34"/>
<keyword evidence="1" id="KW-0732">Signal</keyword>
<dbReference type="EMBL" id="DVNZ01000043">
    <property type="protein sequence ID" value="HIU93776.1"/>
    <property type="molecule type" value="Genomic_DNA"/>
</dbReference>
<evidence type="ECO:0000256" key="1">
    <source>
        <dbReference type="SAM" id="SignalP"/>
    </source>
</evidence>